<feature type="domain" description="MoxR-vWA-beta-propeller ternary system" evidence="1">
    <location>
        <begin position="4"/>
        <end position="229"/>
    </location>
</feature>
<evidence type="ECO:0000313" key="3">
    <source>
        <dbReference type="Proteomes" id="UP000028715"/>
    </source>
</evidence>
<dbReference type="InterPro" id="IPR045552">
    <property type="entry name" value="bpX2"/>
</dbReference>
<organism evidence="2 3">
    <name type="scientific">Flavobacterium reichenbachii</name>
    <dbReference type="NCBI Taxonomy" id="362418"/>
    <lineage>
        <taxon>Bacteria</taxon>
        <taxon>Pseudomonadati</taxon>
        <taxon>Bacteroidota</taxon>
        <taxon>Flavobacteriia</taxon>
        <taxon>Flavobacteriales</taxon>
        <taxon>Flavobacteriaceae</taxon>
        <taxon>Flavobacterium</taxon>
    </lineage>
</organism>
<evidence type="ECO:0000313" key="2">
    <source>
        <dbReference type="EMBL" id="KFF05430.1"/>
    </source>
</evidence>
<proteinExistence type="predicted"/>
<dbReference type="Proteomes" id="UP000028715">
    <property type="component" value="Unassembled WGS sequence"/>
</dbReference>
<dbReference type="Pfam" id="PF19918">
    <property type="entry name" value="bpX2"/>
    <property type="match status" value="1"/>
</dbReference>
<evidence type="ECO:0000259" key="1">
    <source>
        <dbReference type="Pfam" id="PF19918"/>
    </source>
</evidence>
<name>A0A085ZLW6_9FLAO</name>
<sequence length="232" mass="26927">MYFLEINKKHIEFLGAIRNWDNVKAAFDEQSVWVKDFLFEQLSAVEIQQIPFHVIYELKNNLLFKKGSLLPTKKLPSGLLWTPIVRALPVALPSFNHNYFGIDQKLEIHLKASEAVREPYALLTDYSELVNYIEKAPDFRLKPLSWVILEKKILIFGNPLLPVKGETYWLKDDFLLPTGYDFEWSALSKTLQQDLNPLGEDIIIWNKNNNSIVIAKNKMKPLSISSFRLTFS</sequence>
<dbReference type="AlphaFoldDB" id="A0A085ZLW6"/>
<dbReference type="RefSeq" id="WP_035682835.1">
    <property type="nucleotide sequence ID" value="NZ_JPRL01000001.1"/>
</dbReference>
<reference evidence="2 3" key="1">
    <citation type="submission" date="2014-07" db="EMBL/GenBank/DDBJ databases">
        <title>Genome of Flavobacterium reichenbachii LMG 25512.</title>
        <authorList>
            <person name="Stropko S.J."/>
            <person name="Pipes S.E."/>
            <person name="Newman J.D."/>
        </authorList>
    </citation>
    <scope>NUCLEOTIDE SEQUENCE [LARGE SCALE GENOMIC DNA]</scope>
    <source>
        <strain evidence="2 3">LMG 25512</strain>
    </source>
</reference>
<gene>
    <name evidence="2" type="ORF">IW19_07820</name>
</gene>
<protein>
    <recommendedName>
        <fullName evidence="1">MoxR-vWA-beta-propeller ternary system domain-containing protein</fullName>
    </recommendedName>
</protein>
<dbReference type="STRING" id="362418.IW19_07820"/>
<keyword evidence="3" id="KW-1185">Reference proteome</keyword>
<accession>A0A085ZLW6</accession>
<dbReference type="OrthoDB" id="674746at2"/>
<dbReference type="EMBL" id="JPRL01000001">
    <property type="protein sequence ID" value="KFF05430.1"/>
    <property type="molecule type" value="Genomic_DNA"/>
</dbReference>
<comment type="caution">
    <text evidence="2">The sequence shown here is derived from an EMBL/GenBank/DDBJ whole genome shotgun (WGS) entry which is preliminary data.</text>
</comment>
<dbReference type="eggNOG" id="ENOG5030XU1">
    <property type="taxonomic scope" value="Bacteria"/>
</dbReference>